<dbReference type="AlphaFoldDB" id="A0A915ZBD3"/>
<comment type="caution">
    <text evidence="1">The sequence shown here is derived from an EMBL/GenBank/DDBJ whole genome shotgun (WGS) entry which is preliminary data.</text>
</comment>
<dbReference type="Proteomes" id="UP000684084">
    <property type="component" value="Unassembled WGS sequence"/>
</dbReference>
<dbReference type="EMBL" id="CAGKOT010000027">
    <property type="protein sequence ID" value="CAB5370127.1"/>
    <property type="molecule type" value="Genomic_DNA"/>
</dbReference>
<gene>
    <name evidence="1" type="ORF">CHRIB12_LOCUS12538</name>
</gene>
<protein>
    <recommendedName>
        <fullName evidence="3">Adhesin domain-containing protein</fullName>
    </recommendedName>
</protein>
<evidence type="ECO:0000313" key="2">
    <source>
        <dbReference type="Proteomes" id="UP000684084"/>
    </source>
</evidence>
<evidence type="ECO:0008006" key="3">
    <source>
        <dbReference type="Google" id="ProtNLM"/>
    </source>
</evidence>
<evidence type="ECO:0000313" key="1">
    <source>
        <dbReference type="EMBL" id="CAB5370127.1"/>
    </source>
</evidence>
<sequence length="486" mass="54099">MSFRPPPYRGYEFLFSTRQKMRSVLGGLSVLCNGGKIQFFTKKILFPDYSYVQDGTNRTIIIDEDSNVPFDNTRPTHYYSYSGYTNDYGHTNSYTNYDDANTENRLAAQQPFPNYRPFMGNSFFNSNGWHQPGWQHPDIPWKGPKEFVIDPNEFNNLELIVSGSAHGNLLVTRSSNNTSSIKVKTQILLSDEILQDKVEILVSDDSPNYILQVKTPEFCGFPNCVLTNIDITFPRDLKGFGKFSINVINLNINDDDLKNITFDNVDWKLNPSINVKGLKSREISVKSRGQISGNYYIDDSLLLQTSNSQINATTNSFSDSTPKSIKLVTSNAAIRGSFPLALLFKAHTSNSGIDLNIVRASQNNSGKIILGTSNGKINGVYDVDGEWHASTSNGNINAKLNLVNSSELVRISGMTSNGKINTLVSDSYKGRFNLQTSNGKSAIEGSHDQINYNVNTSSSKSGYKGENNNNELTLRSSNGKIDLEFF</sequence>
<reference evidence="1" key="1">
    <citation type="submission" date="2020-05" db="EMBL/GenBank/DDBJ databases">
        <authorList>
            <person name="Rincon C."/>
            <person name="Sanders R I."/>
            <person name="Robbins C."/>
            <person name="Chaturvedi A."/>
        </authorList>
    </citation>
    <scope>NUCLEOTIDE SEQUENCE</scope>
    <source>
        <strain evidence="1">CHB12</strain>
    </source>
</reference>
<accession>A0A915ZBD3</accession>
<organism evidence="1 2">
    <name type="scientific">Rhizophagus irregularis</name>
    <dbReference type="NCBI Taxonomy" id="588596"/>
    <lineage>
        <taxon>Eukaryota</taxon>
        <taxon>Fungi</taxon>
        <taxon>Fungi incertae sedis</taxon>
        <taxon>Mucoromycota</taxon>
        <taxon>Glomeromycotina</taxon>
        <taxon>Glomeromycetes</taxon>
        <taxon>Glomerales</taxon>
        <taxon>Glomeraceae</taxon>
        <taxon>Rhizophagus</taxon>
    </lineage>
</organism>
<dbReference type="VEuPathDB" id="FungiDB:RhiirFUN_020800"/>
<name>A0A915ZBD3_9GLOM</name>
<proteinExistence type="predicted"/>
<dbReference type="OrthoDB" id="5570013at2759"/>